<name>A0A3B1CQ08_9ZZZZ</name>
<evidence type="ECO:0000313" key="1">
    <source>
        <dbReference type="EMBL" id="VAX32636.1"/>
    </source>
</evidence>
<reference evidence="1" key="1">
    <citation type="submission" date="2018-06" db="EMBL/GenBank/DDBJ databases">
        <authorList>
            <person name="Zhirakovskaya E."/>
        </authorList>
    </citation>
    <scope>NUCLEOTIDE SEQUENCE</scope>
</reference>
<dbReference type="EMBL" id="UOGG01000214">
    <property type="protein sequence ID" value="VAX32636.1"/>
    <property type="molecule type" value="Genomic_DNA"/>
</dbReference>
<sequence>MKKAFQYFGGLFLALIIFSFWSANAWGLGQLTLVAKTDVGKIKVSLIEE</sequence>
<proteinExistence type="predicted"/>
<gene>
    <name evidence="1" type="ORF">MNBD_NITROSPINAE05-165</name>
</gene>
<dbReference type="AlphaFoldDB" id="A0A3B1CQ08"/>
<protein>
    <submittedName>
        <fullName evidence="1">Uncharacterized protein</fullName>
    </submittedName>
</protein>
<accession>A0A3B1CQ08</accession>
<feature type="non-terminal residue" evidence="1">
    <location>
        <position position="49"/>
    </location>
</feature>
<organism evidence="1">
    <name type="scientific">hydrothermal vent metagenome</name>
    <dbReference type="NCBI Taxonomy" id="652676"/>
    <lineage>
        <taxon>unclassified sequences</taxon>
        <taxon>metagenomes</taxon>
        <taxon>ecological metagenomes</taxon>
    </lineage>
</organism>